<reference evidence="1 2" key="1">
    <citation type="journal article" date="2010" name="Stand. Genomic Sci.">
        <title>Complete genome sequence of Methanoplanus petrolearius type strain (SEBR 4847).</title>
        <authorList>
            <person name="Brambilla E."/>
            <person name="Djao O.D."/>
            <person name="Daligault H."/>
            <person name="Lapidus A."/>
            <person name="Lucas S."/>
            <person name="Hammon N."/>
            <person name="Nolan M."/>
            <person name="Tice H."/>
            <person name="Cheng J.F."/>
            <person name="Han C."/>
            <person name="Tapia R."/>
            <person name="Goodwin L."/>
            <person name="Pitluck S."/>
            <person name="Liolios K."/>
            <person name="Ivanova N."/>
            <person name="Mavromatis K."/>
            <person name="Mikhailova N."/>
            <person name="Pati A."/>
            <person name="Chen A."/>
            <person name="Palaniappan K."/>
            <person name="Land M."/>
            <person name="Hauser L."/>
            <person name="Chang Y.J."/>
            <person name="Jeffries C.D."/>
            <person name="Rohde M."/>
            <person name="Spring S."/>
            <person name="Sikorski J."/>
            <person name="Goker M."/>
            <person name="Woyke T."/>
            <person name="Bristow J."/>
            <person name="Eisen J.A."/>
            <person name="Markowitz V."/>
            <person name="Hugenholtz P."/>
            <person name="Kyrpides N.C."/>
            <person name="Klenk H.P."/>
        </authorList>
    </citation>
    <scope>NUCLEOTIDE SEQUENCE [LARGE SCALE GENOMIC DNA]</scope>
    <source>
        <strain evidence="2">DSM 11571 / OCM 486 / SEBR 4847</strain>
    </source>
</reference>
<organism evidence="1 2">
    <name type="scientific">Methanolacinia petrolearia (strain DSM 11571 / OCM 486 / SEBR 4847)</name>
    <name type="common">Methanoplanus petrolearius</name>
    <dbReference type="NCBI Taxonomy" id="679926"/>
    <lineage>
        <taxon>Archaea</taxon>
        <taxon>Methanobacteriati</taxon>
        <taxon>Methanobacteriota</taxon>
        <taxon>Stenosarchaea group</taxon>
        <taxon>Methanomicrobia</taxon>
        <taxon>Methanomicrobiales</taxon>
        <taxon>Methanomicrobiaceae</taxon>
        <taxon>Methanolacinia</taxon>
    </lineage>
</organism>
<dbReference type="KEGG" id="mpi:Mpet_1419"/>
<proteinExistence type="predicted"/>
<dbReference type="EMBL" id="CP002117">
    <property type="protein sequence ID" value="ADN36179.1"/>
    <property type="molecule type" value="Genomic_DNA"/>
</dbReference>
<dbReference type="GeneID" id="9743889"/>
<evidence type="ECO:0000313" key="1">
    <source>
        <dbReference type="EMBL" id="ADN36179.1"/>
    </source>
</evidence>
<dbReference type="Proteomes" id="UP000006565">
    <property type="component" value="Chromosome"/>
</dbReference>
<dbReference type="RefSeq" id="WP_013329356.1">
    <property type="nucleotide sequence ID" value="NC_014507.1"/>
</dbReference>
<keyword evidence="2" id="KW-1185">Reference proteome</keyword>
<protein>
    <submittedName>
        <fullName evidence="1">Uncharacterized protein</fullName>
    </submittedName>
</protein>
<dbReference type="AlphaFoldDB" id="E1RFE9"/>
<dbReference type="eggNOG" id="arCOG09583">
    <property type="taxonomic scope" value="Archaea"/>
</dbReference>
<evidence type="ECO:0000313" key="2">
    <source>
        <dbReference type="Proteomes" id="UP000006565"/>
    </source>
</evidence>
<dbReference type="STRING" id="679926.Mpet_1419"/>
<gene>
    <name evidence="1" type="ordered locus">Mpet_1419</name>
</gene>
<dbReference type="OrthoDB" id="373127at2157"/>
<accession>E1RFE9</accession>
<name>E1RFE9_METP4</name>
<sequence length="60" mass="6756">MSQVKKLDPVPLYLISHKLNEEISLLGKSVTEIHIRLAGQNLYKIEIVESEDRKPAGGKK</sequence>
<dbReference type="HOGENOM" id="CLU_2930251_0_0_2"/>